<dbReference type="EMBL" id="CP001287">
    <property type="protein sequence ID" value="ACK65174.1"/>
    <property type="molecule type" value="Genomic_DNA"/>
</dbReference>
<sequence length="303" mass="34448">MMDSPDFILLTQQGWTDTNQGIIRLATALGTPKTQIIAPNFGWLKTWIKIVDIQEMIEQQAREVLANYPDTPWRVIGYSLAGLMWLEYIDRHPELWSKVNSIVLIGCPVNGTKTFGILEPEKLEIAEYLLQSRQGMAEKIAHAIPTLVIAGDLGNGTDGTIRIKTTQIPSAKFVCLPGFSHANLKNEPQVIDAIEQFWYILPLPITPEKDLTTQLIERLRSIPGMTPIQNNDFERSQVYLMFQDGKTIRIWKNPLNVLFIFLADKNKNCLYSGCVGWLHAQELQDSLESIHQDYYELVIHGLE</sequence>
<dbReference type="Proteomes" id="UP000008204">
    <property type="component" value="Chromosome"/>
</dbReference>
<keyword evidence="2" id="KW-1185">Reference proteome</keyword>
<dbReference type="InterPro" id="IPR029058">
    <property type="entry name" value="AB_hydrolase_fold"/>
</dbReference>
<dbReference type="OrthoDB" id="528836at2"/>
<evidence type="ECO:0008006" key="3">
    <source>
        <dbReference type="Google" id="ProtNLM"/>
    </source>
</evidence>
<dbReference type="AlphaFoldDB" id="B7K133"/>
<proteinExistence type="predicted"/>
<dbReference type="ESTHER" id="cyap8-b7k133">
    <property type="family name" value="6_AlphaBeta_hydrolase"/>
</dbReference>
<organism evidence="1 2">
    <name type="scientific">Rippkaea orientalis (strain PCC 8801 / RF-1)</name>
    <name type="common">Cyanothece sp. (strain PCC 8801)</name>
    <dbReference type="NCBI Taxonomy" id="41431"/>
    <lineage>
        <taxon>Bacteria</taxon>
        <taxon>Bacillati</taxon>
        <taxon>Cyanobacteriota</taxon>
        <taxon>Cyanophyceae</taxon>
        <taxon>Oscillatoriophycideae</taxon>
        <taxon>Chroococcales</taxon>
        <taxon>Aphanothecaceae</taxon>
        <taxon>Rippkaea</taxon>
        <taxon>Rippkaea orientalis</taxon>
    </lineage>
</organism>
<reference evidence="2" key="1">
    <citation type="journal article" date="2011" name="MBio">
        <title>Novel metabolic attributes of the genus Cyanothece, comprising a group of unicellular nitrogen-fixing Cyanobacteria.</title>
        <authorList>
            <person name="Bandyopadhyay A."/>
            <person name="Elvitigala T."/>
            <person name="Welsh E."/>
            <person name="Stockel J."/>
            <person name="Liberton M."/>
            <person name="Min H."/>
            <person name="Sherman L.A."/>
            <person name="Pakrasi H.B."/>
        </authorList>
    </citation>
    <scope>NUCLEOTIDE SEQUENCE [LARGE SCALE GENOMIC DNA]</scope>
    <source>
        <strain evidence="2">PCC 8801</strain>
    </source>
</reference>
<protein>
    <recommendedName>
        <fullName evidence="3">Serine aminopeptidase S33 domain-containing protein</fullName>
    </recommendedName>
</protein>
<dbReference type="eggNOG" id="COG1075">
    <property type="taxonomic scope" value="Bacteria"/>
</dbReference>
<dbReference type="HOGENOM" id="CLU_079308_0_0_3"/>
<evidence type="ECO:0000313" key="2">
    <source>
        <dbReference type="Proteomes" id="UP000008204"/>
    </source>
</evidence>
<name>B7K133_RIPO1</name>
<evidence type="ECO:0000313" key="1">
    <source>
        <dbReference type="EMBL" id="ACK65174.1"/>
    </source>
</evidence>
<dbReference type="PANTHER" id="PTHR37946:SF1">
    <property type="entry name" value="SLL1969 PROTEIN"/>
    <property type="match status" value="1"/>
</dbReference>
<dbReference type="SUPFAM" id="SSF53474">
    <property type="entry name" value="alpha/beta-Hydrolases"/>
    <property type="match status" value="1"/>
</dbReference>
<dbReference type="RefSeq" id="WP_012594448.1">
    <property type="nucleotide sequence ID" value="NC_011726.1"/>
</dbReference>
<dbReference type="KEGG" id="cyp:PCC8801_1101"/>
<gene>
    <name evidence="1" type="ordered locus">PCC8801_1101</name>
</gene>
<dbReference type="PANTHER" id="PTHR37946">
    <property type="entry name" value="SLL1969 PROTEIN"/>
    <property type="match status" value="1"/>
</dbReference>
<accession>B7K133</accession>
<dbReference type="STRING" id="41431.PCC8801_1101"/>
<dbReference type="Gene3D" id="3.40.50.1820">
    <property type="entry name" value="alpha/beta hydrolase"/>
    <property type="match status" value="1"/>
</dbReference>